<feature type="transmembrane region" description="Helical" evidence="2">
    <location>
        <begin position="46"/>
        <end position="66"/>
    </location>
</feature>
<protein>
    <recommendedName>
        <fullName evidence="5">Transmembrane protein</fullName>
    </recommendedName>
</protein>
<feature type="compositionally biased region" description="Basic residues" evidence="1">
    <location>
        <begin position="242"/>
        <end position="252"/>
    </location>
</feature>
<accession>A0A7I9YEB1</accession>
<feature type="transmembrane region" description="Helical" evidence="2">
    <location>
        <begin position="112"/>
        <end position="139"/>
    </location>
</feature>
<feature type="compositionally biased region" description="Basic residues" evidence="1">
    <location>
        <begin position="157"/>
        <end position="167"/>
    </location>
</feature>
<evidence type="ECO:0000313" key="4">
    <source>
        <dbReference type="Proteomes" id="UP000465305"/>
    </source>
</evidence>
<dbReference type="Proteomes" id="UP000465305">
    <property type="component" value="Unassembled WGS sequence"/>
</dbReference>
<feature type="compositionally biased region" description="Acidic residues" evidence="1">
    <location>
        <begin position="176"/>
        <end position="213"/>
    </location>
</feature>
<name>A0A7I9YEB1_MYCAL</name>
<dbReference type="EMBL" id="BLKY01000001">
    <property type="protein sequence ID" value="GFG87008.1"/>
    <property type="molecule type" value="Genomic_DNA"/>
</dbReference>
<keyword evidence="2" id="KW-1133">Transmembrane helix</keyword>
<sequence>MSRTAATVWHASLSTLAAILYFLFVLPRWWELTGFSPHVLGTVLRIFLGLLVAGTALPVVATLRHARKPEYGTPQLTLTLLTGSIVGHVVAGTLIAGTAISEIWLSLDTAGVWLFGIYGAAAAIALLGIGAFYLSFVAAMPPPPPKPIKPKSEKQSTLRRWRAKKAKKPDAGAADGVEDDDTDEDADEDHDGHDADEDADEDAESGEALETVEADSATEVTESAGEEAPELASTGAQEKLRPSGKRRAKKGK</sequence>
<dbReference type="InterPro" id="IPR058689">
    <property type="entry name" value="LUCA"/>
</dbReference>
<keyword evidence="2" id="KW-0472">Membrane</keyword>
<feature type="transmembrane region" description="Helical" evidence="2">
    <location>
        <begin position="7"/>
        <end position="26"/>
    </location>
</feature>
<keyword evidence="2" id="KW-0812">Transmembrane</keyword>
<reference evidence="3 4" key="1">
    <citation type="journal article" date="2019" name="Emerg. Microbes Infect.">
        <title>Comprehensive subspecies identification of 175 nontuberculous mycobacteria species based on 7547 genomic profiles.</title>
        <authorList>
            <person name="Matsumoto Y."/>
            <person name="Kinjo T."/>
            <person name="Motooka D."/>
            <person name="Nabeya D."/>
            <person name="Jung N."/>
            <person name="Uechi K."/>
            <person name="Horii T."/>
            <person name="Iida T."/>
            <person name="Fujita J."/>
            <person name="Nakamura S."/>
        </authorList>
    </citation>
    <scope>NUCLEOTIDE SEQUENCE [LARGE SCALE GENOMIC DNA]</scope>
    <source>
        <strain evidence="3 4">JCM 30723</strain>
    </source>
</reference>
<dbReference type="Pfam" id="PF26307">
    <property type="entry name" value="LUCA"/>
    <property type="match status" value="1"/>
</dbReference>
<proteinExistence type="predicted"/>
<evidence type="ECO:0000313" key="3">
    <source>
        <dbReference type="EMBL" id="GFG87008.1"/>
    </source>
</evidence>
<dbReference type="RefSeq" id="WP_083038870.1">
    <property type="nucleotide sequence ID" value="NZ_BLKY01000001.1"/>
</dbReference>
<organism evidence="3 4">
    <name type="scientific">Mycolicibacter algericus</name>
    <name type="common">Mycobacterium algericum</name>
    <dbReference type="NCBI Taxonomy" id="1288388"/>
    <lineage>
        <taxon>Bacteria</taxon>
        <taxon>Bacillati</taxon>
        <taxon>Actinomycetota</taxon>
        <taxon>Actinomycetes</taxon>
        <taxon>Mycobacteriales</taxon>
        <taxon>Mycobacteriaceae</taxon>
        <taxon>Mycolicibacter</taxon>
    </lineage>
</organism>
<evidence type="ECO:0000256" key="2">
    <source>
        <dbReference type="SAM" id="Phobius"/>
    </source>
</evidence>
<evidence type="ECO:0000256" key="1">
    <source>
        <dbReference type="SAM" id="MobiDB-lite"/>
    </source>
</evidence>
<feature type="region of interest" description="Disordered" evidence="1">
    <location>
        <begin position="144"/>
        <end position="252"/>
    </location>
</feature>
<feature type="transmembrane region" description="Helical" evidence="2">
    <location>
        <begin position="78"/>
        <end position="100"/>
    </location>
</feature>
<dbReference type="AlphaFoldDB" id="A0A7I9YEB1"/>
<gene>
    <name evidence="3" type="ORF">MALGJ_36840</name>
</gene>
<comment type="caution">
    <text evidence="3">The sequence shown here is derived from an EMBL/GenBank/DDBJ whole genome shotgun (WGS) entry which is preliminary data.</text>
</comment>
<evidence type="ECO:0008006" key="5">
    <source>
        <dbReference type="Google" id="ProtNLM"/>
    </source>
</evidence>